<dbReference type="PANTHER" id="PTHR12952:SF1">
    <property type="entry name" value="TRANSMEMBRANE PROTEIN 244"/>
    <property type="match status" value="1"/>
</dbReference>
<evidence type="ECO:0000256" key="3">
    <source>
        <dbReference type="ARBA" id="ARBA00022989"/>
    </source>
</evidence>
<dbReference type="Proteomes" id="UP000001593">
    <property type="component" value="Unassembled WGS sequence"/>
</dbReference>
<dbReference type="InParanoid" id="A7SG14"/>
<dbReference type="KEGG" id="nve:5508867"/>
<dbReference type="HOGENOM" id="CLU_122907_0_0_1"/>
<dbReference type="PhylomeDB" id="A7SG14"/>
<feature type="transmembrane region" description="Helical" evidence="5">
    <location>
        <begin position="113"/>
        <end position="136"/>
    </location>
</feature>
<evidence type="ECO:0000313" key="7">
    <source>
        <dbReference type="Proteomes" id="UP000001593"/>
    </source>
</evidence>
<dbReference type="EMBL" id="DS469648">
    <property type="protein sequence ID" value="EDO37380.1"/>
    <property type="molecule type" value="Genomic_DNA"/>
</dbReference>
<feature type="transmembrane region" description="Helical" evidence="5">
    <location>
        <begin position="90"/>
        <end position="107"/>
    </location>
</feature>
<dbReference type="AlphaFoldDB" id="A7SG14"/>
<evidence type="ECO:0000256" key="1">
    <source>
        <dbReference type="ARBA" id="ARBA00004141"/>
    </source>
</evidence>
<dbReference type="OrthoDB" id="542931at2759"/>
<dbReference type="InterPro" id="IPR019185">
    <property type="entry name" value="Integral_membrane_SYS1-rel"/>
</dbReference>
<proteinExistence type="predicted"/>
<dbReference type="Pfam" id="PF09801">
    <property type="entry name" value="SYS1"/>
    <property type="match status" value="1"/>
</dbReference>
<dbReference type="PANTHER" id="PTHR12952">
    <property type="entry name" value="SYS1"/>
    <property type="match status" value="1"/>
</dbReference>
<feature type="transmembrane region" description="Helical" evidence="5">
    <location>
        <begin position="12"/>
        <end position="31"/>
    </location>
</feature>
<feature type="transmembrane region" description="Helical" evidence="5">
    <location>
        <begin position="65"/>
        <end position="83"/>
    </location>
</feature>
<keyword evidence="4 5" id="KW-0472">Membrane</keyword>
<sequence>MAADVCSATRLICFNLWIALGIFYLVFYMFASVLSGAFKLKTFDGMIPFNFEKCCAGDNENLVNMLSLTLTFMMCTGVYLIFIKQRIWDYALTVSLIHLGISCAVMQDFPVNWQWWIAYIASSLFMIICGEIAIICCCKQKAQQTSTVSTTNLIT</sequence>
<evidence type="ECO:0008006" key="8">
    <source>
        <dbReference type="Google" id="ProtNLM"/>
    </source>
</evidence>
<accession>A7SG14</accession>
<evidence type="ECO:0000256" key="5">
    <source>
        <dbReference type="SAM" id="Phobius"/>
    </source>
</evidence>
<evidence type="ECO:0000313" key="6">
    <source>
        <dbReference type="EMBL" id="EDO37380.1"/>
    </source>
</evidence>
<protein>
    <recommendedName>
        <fullName evidence="8">Transmembrane protein 244</fullName>
    </recommendedName>
</protein>
<reference evidence="6 7" key="1">
    <citation type="journal article" date="2007" name="Science">
        <title>Sea anemone genome reveals ancestral eumetazoan gene repertoire and genomic organization.</title>
        <authorList>
            <person name="Putnam N.H."/>
            <person name="Srivastava M."/>
            <person name="Hellsten U."/>
            <person name="Dirks B."/>
            <person name="Chapman J."/>
            <person name="Salamov A."/>
            <person name="Terry A."/>
            <person name="Shapiro H."/>
            <person name="Lindquist E."/>
            <person name="Kapitonov V.V."/>
            <person name="Jurka J."/>
            <person name="Genikhovich G."/>
            <person name="Grigoriev I.V."/>
            <person name="Lucas S.M."/>
            <person name="Steele R.E."/>
            <person name="Finnerty J.R."/>
            <person name="Technau U."/>
            <person name="Martindale M.Q."/>
            <person name="Rokhsar D.S."/>
        </authorList>
    </citation>
    <scope>NUCLEOTIDE SEQUENCE [LARGE SCALE GENOMIC DNA]</scope>
    <source>
        <strain evidence="7">CH2 X CH6</strain>
    </source>
</reference>
<evidence type="ECO:0000256" key="2">
    <source>
        <dbReference type="ARBA" id="ARBA00022692"/>
    </source>
</evidence>
<evidence type="ECO:0000256" key="4">
    <source>
        <dbReference type="ARBA" id="ARBA00023136"/>
    </source>
</evidence>
<keyword evidence="2 5" id="KW-0812">Transmembrane</keyword>
<dbReference type="GO" id="GO:0016020">
    <property type="term" value="C:membrane"/>
    <property type="evidence" value="ECO:0007669"/>
    <property type="project" value="UniProtKB-SubCell"/>
</dbReference>
<dbReference type="eggNOG" id="ENOG502RA7Q">
    <property type="taxonomic scope" value="Eukaryota"/>
</dbReference>
<name>A7SG14_NEMVE</name>
<organism evidence="6 7">
    <name type="scientific">Nematostella vectensis</name>
    <name type="common">Starlet sea anemone</name>
    <dbReference type="NCBI Taxonomy" id="45351"/>
    <lineage>
        <taxon>Eukaryota</taxon>
        <taxon>Metazoa</taxon>
        <taxon>Cnidaria</taxon>
        <taxon>Anthozoa</taxon>
        <taxon>Hexacorallia</taxon>
        <taxon>Actiniaria</taxon>
        <taxon>Edwardsiidae</taxon>
        <taxon>Nematostella</taxon>
    </lineage>
</organism>
<keyword evidence="3 5" id="KW-1133">Transmembrane helix</keyword>
<comment type="subcellular location">
    <subcellularLocation>
        <location evidence="1">Membrane</location>
        <topology evidence="1">Multi-pass membrane protein</topology>
    </subcellularLocation>
</comment>
<gene>
    <name evidence="6" type="ORF">NEMVEDRAFT_v1g245029</name>
</gene>
<dbReference type="OMA" id="ISCAVMQ"/>
<keyword evidence="7" id="KW-1185">Reference proteome</keyword>